<dbReference type="RefSeq" id="WP_120111216.1">
    <property type="nucleotide sequence ID" value="NZ_QXQB01000003.1"/>
</dbReference>
<comment type="similarity">
    <text evidence="2">Belongs to the bacterial solute-binding protein SsuA/TauA family.</text>
</comment>
<name>A0A3A6PG89_9BACL</name>
<sequence length="343" mass="36502">MKTARASLLILSALTALIVLAACGQSSSGNDPGQANNGSGTKSAEGVVVSIESSQIGPILIAKEKGYFEEEFAKFGATINYQPLQSSSQFLEGIAAGRLDFARIGYIGTITGQTAAIPFLSISEGSDGAGDGILVQQDSPIQSAADLKGKKIAVAKGSSSWGLILRALDKEGLKASDVEMINLQPDEAQSAFQSGKVDAWAVWEPARSNQVNNFGAKVIADSKSIGAYTPGYNIVRSKFAEEHPDLVVAYLKAYERALRWENENLDEAIALLAGLKKLDEETVRVSIANNVPLNLPISDTANESQQRTADILLELGEIKEQVDVTAVVDNTFITRALEELKAE</sequence>
<feature type="chain" id="PRO_5017388032" description="Putative aliphatic sulfonates-binding protein" evidence="7">
    <location>
        <begin position="22"/>
        <end position="343"/>
    </location>
</feature>
<dbReference type="AlphaFoldDB" id="A0A3A6PG89"/>
<accession>A0A3A6PG89</accession>
<keyword evidence="10" id="KW-1185">Reference proteome</keyword>
<dbReference type="PANTHER" id="PTHR30024:SF42">
    <property type="entry name" value="ALIPHATIC SULFONATES-BINDING PROTEIN-RELATED"/>
    <property type="match status" value="1"/>
</dbReference>
<evidence type="ECO:0000256" key="7">
    <source>
        <dbReference type="SAM" id="SignalP"/>
    </source>
</evidence>
<dbReference type="InterPro" id="IPR010067">
    <property type="entry name" value="ABC_SsuA_sub-bd"/>
</dbReference>
<dbReference type="GO" id="GO:0016020">
    <property type="term" value="C:membrane"/>
    <property type="evidence" value="ECO:0007669"/>
    <property type="project" value="InterPro"/>
</dbReference>
<reference evidence="9 10" key="1">
    <citation type="submission" date="2018-09" db="EMBL/GenBank/DDBJ databases">
        <title>Paenibacillus aracenensis nov. sp. isolated from a cave in southern Spain.</title>
        <authorList>
            <person name="Jurado V."/>
            <person name="Gutierrez-Patricio S."/>
            <person name="Gonzalez-Pimentel J.L."/>
            <person name="Miller A.Z."/>
            <person name="Laiz L."/>
            <person name="Saiz-Jimenez C."/>
        </authorList>
    </citation>
    <scope>NUCLEOTIDE SEQUENCE [LARGE SCALE GENOMIC DNA]</scope>
    <source>
        <strain evidence="9 10">JCM 19203</strain>
    </source>
</reference>
<keyword evidence="4 7" id="KW-0732">Signal</keyword>
<evidence type="ECO:0000259" key="8">
    <source>
        <dbReference type="SMART" id="SM00062"/>
    </source>
</evidence>
<dbReference type="Proteomes" id="UP000267798">
    <property type="component" value="Unassembled WGS sequence"/>
</dbReference>
<dbReference type="Pfam" id="PF09084">
    <property type="entry name" value="NMT1"/>
    <property type="match status" value="1"/>
</dbReference>
<evidence type="ECO:0000256" key="4">
    <source>
        <dbReference type="ARBA" id="ARBA00022729"/>
    </source>
</evidence>
<dbReference type="Gene3D" id="3.40.190.10">
    <property type="entry name" value="Periplasmic binding protein-like II"/>
    <property type="match status" value="2"/>
</dbReference>
<proteinExistence type="inferred from homology"/>
<evidence type="ECO:0000313" key="9">
    <source>
        <dbReference type="EMBL" id="RJX38706.1"/>
    </source>
</evidence>
<organism evidence="9 10">
    <name type="scientific">Paenibacillus pinisoli</name>
    <dbReference type="NCBI Taxonomy" id="1276110"/>
    <lineage>
        <taxon>Bacteria</taxon>
        <taxon>Bacillati</taxon>
        <taxon>Bacillota</taxon>
        <taxon>Bacilli</taxon>
        <taxon>Bacillales</taxon>
        <taxon>Paenibacillaceae</taxon>
        <taxon>Paenibacillus</taxon>
    </lineage>
</organism>
<evidence type="ECO:0000256" key="5">
    <source>
        <dbReference type="ARBA" id="ARBA00055538"/>
    </source>
</evidence>
<evidence type="ECO:0000256" key="1">
    <source>
        <dbReference type="ARBA" id="ARBA00004418"/>
    </source>
</evidence>
<comment type="subcellular location">
    <subcellularLocation>
        <location evidence="1">Periplasm</location>
    </subcellularLocation>
</comment>
<comment type="function">
    <text evidence="5">Part of a binding-protein-dependent transport system for aliphatic sulfonates. Putative binding protein.</text>
</comment>
<dbReference type="GO" id="GO:0042597">
    <property type="term" value="C:periplasmic space"/>
    <property type="evidence" value="ECO:0007669"/>
    <property type="project" value="UniProtKB-SubCell"/>
</dbReference>
<dbReference type="GO" id="GO:0042626">
    <property type="term" value="F:ATPase-coupled transmembrane transporter activity"/>
    <property type="evidence" value="ECO:0007669"/>
    <property type="project" value="InterPro"/>
</dbReference>
<comment type="caution">
    <text evidence="9">The sequence shown here is derived from an EMBL/GenBank/DDBJ whole genome shotgun (WGS) entry which is preliminary data.</text>
</comment>
<dbReference type="PANTHER" id="PTHR30024">
    <property type="entry name" value="ALIPHATIC SULFONATES-BINDING PROTEIN-RELATED"/>
    <property type="match status" value="1"/>
</dbReference>
<evidence type="ECO:0000256" key="3">
    <source>
        <dbReference type="ARBA" id="ARBA00022448"/>
    </source>
</evidence>
<dbReference type="SUPFAM" id="SSF53850">
    <property type="entry name" value="Periplasmic binding protein-like II"/>
    <property type="match status" value="1"/>
</dbReference>
<gene>
    <name evidence="9" type="ORF">D3P09_14270</name>
</gene>
<evidence type="ECO:0000313" key="10">
    <source>
        <dbReference type="Proteomes" id="UP000267798"/>
    </source>
</evidence>
<dbReference type="FunFam" id="3.40.190.10:FF:000050">
    <property type="entry name" value="Sulfonate ABC transporter substrate-binding protein"/>
    <property type="match status" value="1"/>
</dbReference>
<dbReference type="PROSITE" id="PS51257">
    <property type="entry name" value="PROKAR_LIPOPROTEIN"/>
    <property type="match status" value="1"/>
</dbReference>
<dbReference type="InterPro" id="IPR015168">
    <property type="entry name" value="SsuA/THI5"/>
</dbReference>
<evidence type="ECO:0000256" key="6">
    <source>
        <dbReference type="ARBA" id="ARBA00070228"/>
    </source>
</evidence>
<dbReference type="SMART" id="SM00062">
    <property type="entry name" value="PBPb"/>
    <property type="match status" value="1"/>
</dbReference>
<dbReference type="InterPro" id="IPR001638">
    <property type="entry name" value="Solute-binding_3/MltF_N"/>
</dbReference>
<dbReference type="OrthoDB" id="286202at2"/>
<evidence type="ECO:0000256" key="2">
    <source>
        <dbReference type="ARBA" id="ARBA00010742"/>
    </source>
</evidence>
<keyword evidence="3" id="KW-0813">Transport</keyword>
<protein>
    <recommendedName>
        <fullName evidence="6">Putative aliphatic sulfonates-binding protein</fullName>
    </recommendedName>
</protein>
<dbReference type="EMBL" id="QXQB01000003">
    <property type="protein sequence ID" value="RJX38706.1"/>
    <property type="molecule type" value="Genomic_DNA"/>
</dbReference>
<dbReference type="NCBIfam" id="TIGR01728">
    <property type="entry name" value="SsuA_fam"/>
    <property type="match status" value="1"/>
</dbReference>
<feature type="domain" description="Solute-binding protein family 3/N-terminal" evidence="8">
    <location>
        <begin position="47"/>
        <end position="264"/>
    </location>
</feature>
<feature type="signal peptide" evidence="7">
    <location>
        <begin position="1"/>
        <end position="21"/>
    </location>
</feature>